<dbReference type="InterPro" id="IPR018201">
    <property type="entry name" value="Ketoacyl_synth_AS"/>
</dbReference>
<dbReference type="Gene3D" id="3.40.50.720">
    <property type="entry name" value="NAD(P)-binding Rossmann-like Domain"/>
    <property type="match status" value="2"/>
</dbReference>
<dbReference type="Proteomes" id="UP000829992">
    <property type="component" value="Chromosome"/>
</dbReference>
<dbReference type="PROSITE" id="PS52019">
    <property type="entry name" value="PKS_MFAS_DH"/>
    <property type="match status" value="2"/>
</dbReference>
<dbReference type="SUPFAM" id="SSF53474">
    <property type="entry name" value="alpha/beta-Hydrolases"/>
    <property type="match status" value="1"/>
</dbReference>
<dbReference type="SUPFAM" id="SSF51735">
    <property type="entry name" value="NAD(P)-binding Rossmann-fold domains"/>
    <property type="match status" value="4"/>
</dbReference>
<evidence type="ECO:0000259" key="15">
    <source>
        <dbReference type="PROSITE" id="PS52019"/>
    </source>
</evidence>
<evidence type="ECO:0000256" key="7">
    <source>
        <dbReference type="ARBA" id="ARBA00023194"/>
    </source>
</evidence>
<dbReference type="Pfam" id="PF08659">
    <property type="entry name" value="KR"/>
    <property type="match status" value="2"/>
</dbReference>
<feature type="domain" description="Ketosynthase family 3 (KS3)" evidence="14">
    <location>
        <begin position="4686"/>
        <end position="5106"/>
    </location>
</feature>
<dbReference type="Gene3D" id="3.30.559.30">
    <property type="entry name" value="Nonribosomal peptide synthetase, condensation domain"/>
    <property type="match status" value="1"/>
</dbReference>
<dbReference type="InterPro" id="IPR020841">
    <property type="entry name" value="PKS_Beta-ketoAc_synthase_dom"/>
</dbReference>
<dbReference type="InterPro" id="IPR016036">
    <property type="entry name" value="Malonyl_transacylase_ACP-bd"/>
</dbReference>
<dbReference type="InterPro" id="IPR049551">
    <property type="entry name" value="PKS_DH_C"/>
</dbReference>
<evidence type="ECO:0000256" key="10">
    <source>
        <dbReference type="ARBA" id="ARBA00029443"/>
    </source>
</evidence>
<dbReference type="SMART" id="SM00822">
    <property type="entry name" value="PKS_KR"/>
    <property type="match status" value="2"/>
</dbReference>
<dbReference type="InterPro" id="IPR014031">
    <property type="entry name" value="Ketoacyl_synth_C"/>
</dbReference>
<dbReference type="InterPro" id="IPR014030">
    <property type="entry name" value="Ketoacyl_synth_N"/>
</dbReference>
<dbReference type="InterPro" id="IPR015083">
    <property type="entry name" value="NorB/c/GfsB-D-like_docking"/>
</dbReference>
<dbReference type="CDD" id="cd00833">
    <property type="entry name" value="PKS"/>
    <property type="match status" value="3"/>
</dbReference>
<dbReference type="Pfam" id="PF02801">
    <property type="entry name" value="Ketoacyl-synt_C"/>
    <property type="match status" value="3"/>
</dbReference>
<dbReference type="CDD" id="cd05930">
    <property type="entry name" value="A_NRPS"/>
    <property type="match status" value="1"/>
</dbReference>
<dbReference type="Gene3D" id="3.40.50.980">
    <property type="match status" value="2"/>
</dbReference>
<dbReference type="SUPFAM" id="SSF52777">
    <property type="entry name" value="CoA-dependent acyltransferases"/>
    <property type="match status" value="2"/>
</dbReference>
<evidence type="ECO:0000313" key="17">
    <source>
        <dbReference type="Proteomes" id="UP000829992"/>
    </source>
</evidence>
<dbReference type="PROSITE" id="PS00012">
    <property type="entry name" value="PHOSPHOPANTETHEINE"/>
    <property type="match status" value="3"/>
</dbReference>
<feature type="region of interest" description="N-terminal hotdog fold" evidence="11">
    <location>
        <begin position="940"/>
        <end position="1064"/>
    </location>
</feature>
<reference evidence="16 17" key="1">
    <citation type="submission" date="2022-05" db="EMBL/GenBank/DDBJ databases">
        <authorList>
            <person name="Zhou X."/>
            <person name="Li K."/>
            <person name="Man Y."/>
        </authorList>
    </citation>
    <scope>NUCLEOTIDE SEQUENCE [LARGE SCALE GENOMIC DNA]</scope>
    <source>
        <strain evidence="16 17">MS405</strain>
    </source>
</reference>
<feature type="domain" description="PKS/mFAS DH" evidence="15">
    <location>
        <begin position="940"/>
        <end position="1227"/>
    </location>
</feature>
<evidence type="ECO:0000256" key="8">
    <source>
        <dbReference type="ARBA" id="ARBA00023268"/>
    </source>
</evidence>
<dbReference type="CDD" id="cd19531">
    <property type="entry name" value="LCL_NRPS-like"/>
    <property type="match status" value="1"/>
</dbReference>
<evidence type="ECO:0000256" key="4">
    <source>
        <dbReference type="ARBA" id="ARBA00022553"/>
    </source>
</evidence>
<feature type="domain" description="Carrier" evidence="13">
    <location>
        <begin position="4582"/>
        <end position="4657"/>
    </location>
</feature>
<feature type="region of interest" description="N-terminal hotdog fold" evidence="11">
    <location>
        <begin position="2729"/>
        <end position="2856"/>
    </location>
</feature>
<dbReference type="InterPro" id="IPR045851">
    <property type="entry name" value="AMP-bd_C_sf"/>
</dbReference>
<dbReference type="SUPFAM" id="SSF55048">
    <property type="entry name" value="Probable ACP-binding domain of malonyl-CoA ACP transacylase"/>
    <property type="match status" value="3"/>
</dbReference>
<feature type="domain" description="Carrier" evidence="13">
    <location>
        <begin position="5650"/>
        <end position="5728"/>
    </location>
</feature>
<dbReference type="InterPro" id="IPR020806">
    <property type="entry name" value="PKS_PP-bd"/>
</dbReference>
<dbReference type="Pfam" id="PF00975">
    <property type="entry name" value="Thioesterase"/>
    <property type="match status" value="1"/>
</dbReference>
<dbReference type="CDD" id="cd08956">
    <property type="entry name" value="KR_3_FAS_SDR_x"/>
    <property type="match status" value="2"/>
</dbReference>
<dbReference type="InterPro" id="IPR016035">
    <property type="entry name" value="Acyl_Trfase/lysoPLipase"/>
</dbReference>
<dbReference type="InterPro" id="IPR023213">
    <property type="entry name" value="CAT-like_dom_sf"/>
</dbReference>
<dbReference type="Gene3D" id="3.40.47.10">
    <property type="match status" value="3"/>
</dbReference>
<dbReference type="InterPro" id="IPR032821">
    <property type="entry name" value="PKS_assoc"/>
</dbReference>
<dbReference type="Gene3D" id="2.30.38.10">
    <property type="entry name" value="Luciferase, Domain 3"/>
    <property type="match status" value="1"/>
</dbReference>
<dbReference type="PANTHER" id="PTHR43775">
    <property type="entry name" value="FATTY ACID SYNTHASE"/>
    <property type="match status" value="1"/>
</dbReference>
<name>A0ABY4PKL4_9ACTN</name>
<dbReference type="InterPro" id="IPR013968">
    <property type="entry name" value="PKS_KR"/>
</dbReference>
<dbReference type="InterPro" id="IPR042104">
    <property type="entry name" value="PKS_dehydratase_sf"/>
</dbReference>
<dbReference type="SMART" id="SM00823">
    <property type="entry name" value="PKS_PP"/>
    <property type="match status" value="4"/>
</dbReference>
<dbReference type="InterPro" id="IPR029058">
    <property type="entry name" value="AB_hydrolase_fold"/>
</dbReference>
<feature type="domain" description="Carrier" evidence="13">
    <location>
        <begin position="3494"/>
        <end position="3572"/>
    </location>
</feature>
<dbReference type="InterPro" id="IPR020845">
    <property type="entry name" value="AMP-binding_CS"/>
</dbReference>
<feature type="active site" description="Proton acceptor; for dehydratase activity" evidence="11">
    <location>
        <position position="2761"/>
    </location>
</feature>
<comment type="similarity">
    <text evidence="10">In the C-terminal section; belongs to the NRP synthetase family.</text>
</comment>
<dbReference type="Pfam" id="PF00550">
    <property type="entry name" value="PP-binding"/>
    <property type="match status" value="4"/>
</dbReference>
<dbReference type="InterPro" id="IPR016039">
    <property type="entry name" value="Thiolase-like"/>
</dbReference>
<feature type="domain" description="Ketosynthase family 3 (KS3)" evidence="14">
    <location>
        <begin position="47"/>
        <end position="464"/>
    </location>
</feature>
<feature type="active site" description="Proton donor; for dehydratase activity" evidence="11">
    <location>
        <position position="2935"/>
    </location>
</feature>
<dbReference type="PROSITE" id="PS00455">
    <property type="entry name" value="AMP_BINDING"/>
    <property type="match status" value="1"/>
</dbReference>
<dbReference type="InterPro" id="IPR036291">
    <property type="entry name" value="NAD(P)-bd_dom_sf"/>
</dbReference>
<dbReference type="Pfam" id="PF00109">
    <property type="entry name" value="ketoacyl-synt"/>
    <property type="match status" value="3"/>
</dbReference>
<dbReference type="InterPro" id="IPR009081">
    <property type="entry name" value="PP-bd_ACP"/>
</dbReference>
<dbReference type="InterPro" id="IPR020807">
    <property type="entry name" value="PKS_DH"/>
</dbReference>
<evidence type="ECO:0000259" key="14">
    <source>
        <dbReference type="PROSITE" id="PS52004"/>
    </source>
</evidence>
<dbReference type="PANTHER" id="PTHR43775:SF51">
    <property type="entry name" value="INACTIVE PHENOLPHTHIOCEROL SYNTHESIS POLYKETIDE SYNTHASE TYPE I PKS1-RELATED"/>
    <property type="match status" value="1"/>
</dbReference>
<organism evidence="16 17">
    <name type="scientific">Streptomyces durmitorensis</name>
    <dbReference type="NCBI Taxonomy" id="319947"/>
    <lineage>
        <taxon>Bacteria</taxon>
        <taxon>Bacillati</taxon>
        <taxon>Actinomycetota</taxon>
        <taxon>Actinomycetes</taxon>
        <taxon>Kitasatosporales</taxon>
        <taxon>Streptomycetaceae</taxon>
        <taxon>Streptomyces</taxon>
    </lineage>
</organism>
<dbReference type="SUPFAM" id="SSF53901">
    <property type="entry name" value="Thiolase-like"/>
    <property type="match status" value="3"/>
</dbReference>
<dbReference type="Gene3D" id="3.40.50.1820">
    <property type="entry name" value="alpha/beta hydrolase"/>
    <property type="match status" value="1"/>
</dbReference>
<keyword evidence="9" id="KW-0012">Acyltransferase</keyword>
<dbReference type="Pfam" id="PF21089">
    <property type="entry name" value="PKS_DH_N"/>
    <property type="match status" value="2"/>
</dbReference>
<evidence type="ECO:0000256" key="3">
    <source>
        <dbReference type="ARBA" id="ARBA00022450"/>
    </source>
</evidence>
<dbReference type="SMART" id="SM00826">
    <property type="entry name" value="PKS_DH"/>
    <property type="match status" value="2"/>
</dbReference>
<dbReference type="Pfam" id="PF08990">
    <property type="entry name" value="Docking"/>
    <property type="match status" value="1"/>
</dbReference>
<dbReference type="InterPro" id="IPR025110">
    <property type="entry name" value="AMP-bd_C"/>
</dbReference>
<feature type="active site" description="Proton donor; for dehydratase activity" evidence="11">
    <location>
        <position position="1139"/>
    </location>
</feature>
<dbReference type="InterPro" id="IPR001227">
    <property type="entry name" value="Ac_transferase_dom_sf"/>
</dbReference>
<evidence type="ECO:0000256" key="11">
    <source>
        <dbReference type="PROSITE-ProRule" id="PRU01363"/>
    </source>
</evidence>
<dbReference type="InterPro" id="IPR000873">
    <property type="entry name" value="AMP-dep_synth/lig_dom"/>
</dbReference>
<feature type="domain" description="Carrier" evidence="13">
    <location>
        <begin position="1735"/>
        <end position="1810"/>
    </location>
</feature>
<dbReference type="InterPro" id="IPR006162">
    <property type="entry name" value="Ppantetheine_attach_site"/>
</dbReference>
<evidence type="ECO:0000256" key="1">
    <source>
        <dbReference type="ARBA" id="ARBA00001957"/>
    </source>
</evidence>
<dbReference type="InterPro" id="IPR049552">
    <property type="entry name" value="PKS_DH_N"/>
</dbReference>
<dbReference type="InterPro" id="IPR036736">
    <property type="entry name" value="ACP-like_sf"/>
</dbReference>
<dbReference type="InterPro" id="IPR050091">
    <property type="entry name" value="PKS_NRPS_Biosynth_Enz"/>
</dbReference>
<gene>
    <name evidence="16" type="ORF">M4V62_00620</name>
</gene>
<dbReference type="Pfam" id="PF13193">
    <property type="entry name" value="AMP-binding_C"/>
    <property type="match status" value="1"/>
</dbReference>
<dbReference type="PROSITE" id="PS52004">
    <property type="entry name" value="KS3_2"/>
    <property type="match status" value="3"/>
</dbReference>
<dbReference type="RefSeq" id="WP_249585197.1">
    <property type="nucleotide sequence ID" value="NZ_CP097289.1"/>
</dbReference>
<evidence type="ECO:0000256" key="5">
    <source>
        <dbReference type="ARBA" id="ARBA00022679"/>
    </source>
</evidence>
<dbReference type="PROSITE" id="PS00606">
    <property type="entry name" value="KS3_1"/>
    <property type="match status" value="2"/>
</dbReference>
<feature type="domain" description="PKS/mFAS DH" evidence="15">
    <location>
        <begin position="2729"/>
        <end position="3036"/>
    </location>
</feature>
<feature type="region of interest" description="Disordered" evidence="12">
    <location>
        <begin position="3956"/>
        <end position="3975"/>
    </location>
</feature>
<dbReference type="SUPFAM" id="SSF47336">
    <property type="entry name" value="ACP-like"/>
    <property type="match status" value="4"/>
</dbReference>
<feature type="region of interest" description="Disordered" evidence="12">
    <location>
        <begin position="4659"/>
        <end position="4688"/>
    </location>
</feature>
<dbReference type="SMART" id="SM00827">
    <property type="entry name" value="PKS_AT"/>
    <property type="match status" value="3"/>
</dbReference>
<feature type="domain" description="Ketosynthase family 3 (KS3)" evidence="14">
    <location>
        <begin position="1841"/>
        <end position="2256"/>
    </location>
</feature>
<accession>A0ABY4PKL4</accession>
<dbReference type="InterPro" id="IPR001031">
    <property type="entry name" value="Thioesterase"/>
</dbReference>
<keyword evidence="6" id="KW-0677">Repeat</keyword>
<evidence type="ECO:0000313" key="16">
    <source>
        <dbReference type="EMBL" id="UQT53699.1"/>
    </source>
</evidence>
<dbReference type="SUPFAM" id="SSF56801">
    <property type="entry name" value="Acetyl-CoA synthetase-like"/>
    <property type="match status" value="1"/>
</dbReference>
<dbReference type="SMART" id="SM00825">
    <property type="entry name" value="PKS_KS"/>
    <property type="match status" value="3"/>
</dbReference>
<dbReference type="SMART" id="SM01294">
    <property type="entry name" value="PKS_PP_betabranch"/>
    <property type="match status" value="2"/>
</dbReference>
<dbReference type="Gene3D" id="3.30.300.30">
    <property type="match status" value="1"/>
</dbReference>
<dbReference type="InterPro" id="IPR055123">
    <property type="entry name" value="SpnB-like_Rossmann"/>
</dbReference>
<evidence type="ECO:0000256" key="2">
    <source>
        <dbReference type="ARBA" id="ARBA00004792"/>
    </source>
</evidence>
<keyword evidence="8" id="KW-0511">Multifunctional enzyme</keyword>
<sequence length="6012" mass="633894">MTRANDSDAQSSRSAGEQDKLLGYLKRVTGELRDTQRRLDEVSAAALEPLAIVGIGCRFPGAPEGPDALWNLLAHGTDAITPFPTDRGWPTETTHHYNRSGGFLDTATTFDPAFFGISPREALAMDPQQRLLLEVTWEAIEHAGINPHTLRNTHTGVYIGASPSGYGMNTDATGAGVGGHLMTGVSPSVLSGRIAYTLGLQGPAVTVDTACSSSLVALHQAGQALRTGECEQALVGGVAITASPGLFDEFSMHGGLASDARCKAFGAGADGTAFSEGVGVLLVERLSTARRNNHHILALVRGSAINQDGASNGLTAPNGPAQQRVIHQALTHAHLTPTDIDAIEAHGTGTPLGDPIEAGALIAVYGPGRTEERPLALGSIKSNIGHTQAAAGIAGIIKMVLALQHETLPSTLHAQSPSPHITWENSGLQLLHHHQPWPRTERPRRAGISSFGISGTNAHVIIEEAPQLSPTASTPAPEPPAAPGITTVPWVVSGHTEEALRAQAQRLLDHLKARPELSPSDVGLALATTRSALEHRGVVLGSDREELLSGFAALAQGEPAARTVTGAGSASGATVFVFPGQGSQWEGMGRELLEGSPAFAEAVYACDTAFGPLTGWSMTALLRGELPADTYPLDRLDIAQPALFTMYVGLAAAWRSLGVRPDAVVGHSQGEVAAAVVAGILTLEEGARVVALRSRMLHEEGRGGEMAFIELPEEAVRERIAGLGGAVSLAGVNSARSVVVSGDTDAIVNLLMELDDEDIVCGRLHAACASHSPHMDRLLPRLTEALADVRPRSGEVPFYSTVTGTYVDGRELDAAYWSRNLRQTVQFHRATQALLEAGHAWFLEVSPHPVLSVGGLDTLAENGAQAAASGTLRRGQGGPGRLVQALAESYTQGVEVDWRPLFGGARTVALPTYAFRHQHFWLPPGAAAGTSPKRPDSAAHPFLPSAVTSSGTGETVLTGEVSLRSHPWLADHAALDTVLLPGTGFLELVLHAAARTGCDLVDELTLHTPLLLDDDPRHLQVCVGATDDCGRRPVEVFSQEQGAPADAEWTRHASGVLTRGAPEPADGAAVWPPAGAVPVDLDHHYARAAAFGYGYGPAFQGLRSAWLHDGEAFAEIRLDPSAADLAGGGGFVAHPALMDAALQTVGLLSDQDGQNGQDGQDGQEGVRLPFLWQRVAVHAAGAEVLRVRVSPSPEGGGYCLEMSDEHGEPVASVGRLVLRPVPSGALAAEGADAAGRLHRLAWNPLPAAGSTVAPERCAVLTELFAPAADGAERSAWFEEYVPSDRYERHAGLAALAEQVEERGAAPDLVFVPCPPPADTELAAAVPQAVRQRTQQVLALLHAWLDDHRFDASRLVLLTRGALAAAPSDRVDDLAGAALWGLVRSAQNEYPGRVALVDLDGASDGRTSPESLPYEEEPQLAVRDAQVLVPRLVPADAPVEPVRIGDAGGTVLITGGTGTLGSVLARHLVEKHGVRHLLLTSRQGDTAPGAPQLHTELTQLGAHTVTITPCDITNPHALQNLLDTIPTNHPLTTVIHTAATLDDTPLHTLTPQRLNTVLQPKADGAWNLHHLTRHHHLHHFILFSSMSGTLGAPGQANYAAANTFLDALAHHRHTHAQPAHSLAWSLWARQSTLTAQLTHTDHHRMARSGVLPISTDRALALFDAAMALPDAVAVPARFDLPALRRIADAVPAPLRGLAGPVTRRGPRPTPTAGSSSAAGSSLAARLAGVPEEERDEVTLRLVRGHVAAVLGHEGADEVAPDTDFKSLGFDSLLSVELRNRLGTASGLRLPSTLVFDHPTPRAVARYLRQECALPEAAPSGVPAPAAPVRTASHPDEVSAAAQEPLAIVGIGCRFPGAPEGPDALWNLLAHGTDAITPFPTDRGWTTDTTHHYNRSGGFLDTATTFDPAFFGISPREALAMDPQQRLLLEVTWEAIEHAGINPHTLRNTHTGVYIGAMPTGYGSQSDTEGVRGHLMTGVSPSVLSGRIAYTLGLQGPAVTVDTACSSSLVALHQAGQALRTGECEQALVGGITVMATSALFEEFGVQGGLASDARCKAFGAGADGTALSEGVGVLLVERLSTARRNNHHILALVRGSAINQDGASNGLTAPNGPAQQRVIHQALTHAHLTPTDIDAIEAHGTGTPLGDPIEAGALAEVFGPGREDDRPLYLGSSKSNIGHTQAAAGIAGIIKMVLALQHETLPSTLHAQSPSPHITWENSGLQLLHHHQPWPRTERPRRAGISSFGISGTNAHVIIEEAPQLSPTASTPTEPAELRPVVLSAQDDDALREQAGRWADWLDRHPATPLADVATTASRRARFDVRAAVLATGTREAAESLRAVAAGASHPAAVRDEAVEGGLGVLFTGQGSQFATMGLGLYERFDAYRTAFAEVCAAVDAHLDGSLAEVVFAADGDTLGMTEFAQPALFALEVALYRLWESWGVTAHAVCGHSVGELAAAHVSGVLGLADAARLVVARGRLMQSCRTDGAMASVEAAEAEVLDALAGFGDSVSVAALNSPGMTVISGDREPVQALAQRFADLGRRTRGLRVSHAFHSPHMDPVLDEFAAVAESCEFHAPRIPVVDALTGTWSGSDTPAGEGIRSARHWVRQARDAVRFGQSLETLHQRGISRFLECGPGAVLTAMGAQTLQAARFVPSMRHGDSAGEPRTLLTALARLYAAGQPVEWSRIPGHDRGGLVPLPSYAFQRRPYWLMPGTAPGGHRSAGFDGVPAHAWLDARTDIAGGEGHLLTGRLDPLRHAWLADHRLFGSVVLPGTALLDLVTAAAGAVAAAEGGERPGVAGITLTHPLVLTEAVRLQVRVGPPTDGRRRVTVHSCPESSGPAVWSLHAEGELATEPVETGAADSEVATWSSADDAVPTGEPVELGAVYEQFDARGVDYGPAFRGLSELWLRGNEAYGLVHLPEELSPRGHTLHPALLDTALHCVAALTGSADHDAAVRVPYSWHDVHLHTTEATEVRVRVSWDAATATARVRLSDPAGLPVLSARLRLREVTAAQLRAALVVEPLYRLEFTPLPAAAAAPCRPLRILGGSDLPDVDALRDLIDRGTPAPGLLVVDATAGSATDAWAPVEEHLRTLRALLAEPLLRDTELVWVTCGAVDAGDGVRDLAHAPVWGLVRAARNEHSDRVVRLIDIDTGIDDAAVLEHALAVVGEPEMAVRGGKPSVARLTRVPATPERGAVGRVLDPQGTVLVTGAPGELGSALARHLVTAHGVRHLTLTSRRGPDAPGADDLVAELTAAGATSVRVLSCDTGQRDEVAALLADVDPAHPWTGVFHLAAVLDDGLLDTQDAQRLRRVLAPKAAGALHLHELSRERELDLSAFVLFSSAAGVLGSAGQSTYAAANVFLDALAAHRHAEGLAATSLSWGLWEPAGGGLTAGLGKADLARMERQGIGALTHEEGLRLLDRALARPEPHLVPLVLDVPAIGRAVRSGSELPAVLRTLVGTQGEPRPGLPSGVAAGTAAPLRERLLGAPEERRGEILGALVRHEVSVVLGMVDDEHDASVHADRPFRDLGVDSLMSMELSRRLTQLTDCALPGDVAFDHATPQALTDHLLGLLAAAWANQGAVPAAAVPALVRSAERGAHPATEGQRRLWFLEQLRPGTVQYSAVHRVRLPRAIDPALLERSLAWVADRHEALRTRFELRDGELTQVVDEAPDIPFHHVDLSQDGQEAVAARLRQDELTPFALEGGSLLRCLLLDTAPGEQVLSVAMHHAITDGWSAGVFFRELFTACEVFAAGHEPVAPRQDHHLGDYARWEQQALATGAFADALDHFGTELAGLPRPELPALTDHTTPDHPDHYSGTHAFTLPAGLRRDLEHVAADSSVTPYTVLLAAYALLLSRYTHQQDFAVGTIWANRQHAADESVGFFANTLPLRCTLTGDPTFRELLASLQPRVRAALEHQAVPLTEIVRGAAVTDRAGGENPLFRTVFNYLGAGFADGAERTGEAGGPDTSAGAQPWDEDGHTGNVRGAAKFELGLTLIAEGGADGRLLGELEFQSHVLDHAAAARMAATFHDMLGALVQDPDRPVTGLDLLGDQEQAWLAERGGHTLPPVAPAATALDLIHTQVLRTPDAVALTDRGKDLTYRGLWTAAARLADRLRALPTGPDTLIGIHLPRSADTVVAMLAVWRTGSAYVSLDPGYPAGRLRHVVDDSRLRTVITRTDISGAFHDTGVATIAVDDLPADGHLPADDADEPDAHVTAPSLTDLAFVIYTSGSTGTPKGVQIEHSQFATFCGTVDERIGGGSGDTWLAVTSPSFDISTVELLWTLTRGYRVVMADGSVADWADSLPYAPTHLQCTPSLARMLLADTDGRSLLSSLRHMIVGGEALDSPLAHDLLGRCGRVTNIYGPTETTVWSTTWDVEPGEVSLGHAVDHAYLYVLDEQRRRVPRGVRGELWIGGQGVARGYANRPDLTAERFVPDPYAGTPGARMYRTGDVVRYRPDGSLQYHGRADNQVKIRGHRIELGEIEAVAAGHPAVLECAAVVRQDVPGDPALYLYWVSRPGSGADAETGIRGELADRLPSFMVPAWIVLLPELPHTPNEKIDRNALVALPEPAGSVPEAPTAPAPHASSAAEVITRVWCTLLDRPDIDPDSGFFELGATSMTATRAHHLVREALGLDFPLADIFRHPTVGKLAAHLERLGSPRPSAAIAHPDRAGGRPAGNSGDGSGPDEPIAIVGMACRLPGAPDVDTFWDGLRKGTDSIRRFTETELREAGIPEALLADPSYVKAKGYIEDADHFDAAFFGYSRAEAETIDPQHRLFLECAWEGLENAGIVPRTFPGDIGIFGGSGNGGYDQGEVTDLSSFYRSMIGGRNDFLATRAAHKLNLTGPALTVQTACSTGLVATHLARMSLLSGECDIALAGASSLALPLKQGYLHQEGLVVSRDGVCRAFDAEGDGTVGSDGVGVVVLRRLSDALAAGDTIYAVIRGSAINNDGADKVAFMAPSTTGQARVITAAHHNAHTTPDTITLIEAHGTATPLGDPIEIQALQETFAPHPRTQPCAIGSVKTNIGHTDTTAGIAGLIKTTLSLHHRELVPTLHYQNPNPHMNLNPHLFHINTHLTPWPTTTTPRRAGVSAFGIGGTNAHLILEEAPASVEAPARRPESVEPDALPVVVSARDGAALAEQAGRWASWLREHPTLPLPTLARTAAERRTHFAERASVTATSTAELIDGLAALAEGRSHHGLVRGTAAARGRTVFVFPGQGGDWEGMGRELLGQSPAFADAARRCDAALRPLTGWSVLDVLHGRGAPELSADRLDVLQPVMFTLYVSLAAAWGELGVEPDAVVGHSQGEIAAAVVAGALTLEEGARVVRLRSRALADVAGTGAMAVIELPLDEVAERIAPFGGAISVAAVNTPGSVAVSGDADAVAELLRALDDEDVVCGGLDAPVASHSRHMDALLPTLRAELSALRPRGTSIPFYSTVTGTLLDGGCLDAEYWCRNLREPVRLDLAQQRLLADGNDVFVEVGPHPVLAMPLAAGSDRAVVVGSLQRGRGGLSALLHSLGALHTHGYPVDWTRAFGELPAQVAPLPGYAFQRERYWLDTPSAARVSRPEEAFWDAVHSGDARQVVDALGALASDQVLAGLSELLPALAAVRPAEGSVTPPGGSRQEAQDGGADQGPAALRRRLAGLGADEGVHTLLGLVRGEAAAVLACGTTDIPAEQPLQQLGMDSLAAVRLRAELDRRTGVALEPRIILGKGGSLGVAAALLREMTGRPAPVEAGARSVSGRPSNGASPYLSDSPWLRVLKPAPSARARIVAFAGLGGTTDSHVPLIRHLPDDVELLAVQMAGREDRFDEPPLADVDTVADGVVRALAELPGMPTVLYGHSNGASLAWEVAHRIGAPQDGMPLVLVPACAPAPYSEVPSVLQDLEQVGEVLRTGGIREAAQALRGLLPEALLADDEILKAYIGNLWADVELAKDHREKLRLDRRAPLDVPVVAVAAAGDPVLPEGTLQGWQELTRDRFLHRTIPGNHSAPMENPLAMAAELTAAIPTRGD</sequence>
<dbReference type="Gene3D" id="3.40.366.10">
    <property type="entry name" value="Malonyl-Coenzyme A Acyl Carrier Protein, domain 2"/>
    <property type="match status" value="3"/>
</dbReference>
<dbReference type="Gene3D" id="1.10.1200.10">
    <property type="entry name" value="ACP-like"/>
    <property type="match status" value="4"/>
</dbReference>
<comment type="pathway">
    <text evidence="2">Antibiotic biosynthesis.</text>
</comment>
<dbReference type="InterPro" id="IPR057326">
    <property type="entry name" value="KR_dom"/>
</dbReference>
<comment type="cofactor">
    <cofactor evidence="1">
        <name>pantetheine 4'-phosphate</name>
        <dbReference type="ChEBI" id="CHEBI:47942"/>
    </cofactor>
</comment>
<keyword evidence="4" id="KW-0597">Phosphoprotein</keyword>
<dbReference type="Pfam" id="PF00501">
    <property type="entry name" value="AMP-binding"/>
    <property type="match status" value="1"/>
</dbReference>
<dbReference type="Pfam" id="PF22953">
    <property type="entry name" value="SpnB_Rossmann"/>
    <property type="match status" value="1"/>
</dbReference>
<dbReference type="Gene3D" id="3.10.129.110">
    <property type="entry name" value="Polyketide synthase dehydratase"/>
    <property type="match status" value="2"/>
</dbReference>
<dbReference type="Pfam" id="PF14765">
    <property type="entry name" value="PS-DH"/>
    <property type="match status" value="2"/>
</dbReference>
<protein>
    <submittedName>
        <fullName evidence="16">Amino acid adenylation domain-containing protein</fullName>
    </submittedName>
</protein>
<dbReference type="EMBL" id="CP097289">
    <property type="protein sequence ID" value="UQT53699.1"/>
    <property type="molecule type" value="Genomic_DNA"/>
</dbReference>
<evidence type="ECO:0000256" key="12">
    <source>
        <dbReference type="SAM" id="MobiDB-lite"/>
    </source>
</evidence>
<dbReference type="Pfam" id="PF16197">
    <property type="entry name" value="KAsynt_C_assoc"/>
    <property type="match status" value="3"/>
</dbReference>
<dbReference type="InterPro" id="IPR049900">
    <property type="entry name" value="PKS_mFAS_DH"/>
</dbReference>
<feature type="region of interest" description="Disordered" evidence="12">
    <location>
        <begin position="1695"/>
        <end position="1728"/>
    </location>
</feature>
<feature type="compositionally biased region" description="Low complexity" evidence="12">
    <location>
        <begin position="1709"/>
        <end position="1727"/>
    </location>
</feature>
<feature type="region of interest" description="C-terminal hotdog fold" evidence="11">
    <location>
        <begin position="1076"/>
        <end position="1227"/>
    </location>
</feature>
<dbReference type="PROSITE" id="PS50075">
    <property type="entry name" value="CARRIER"/>
    <property type="match status" value="4"/>
</dbReference>
<feature type="region of interest" description="Disordered" evidence="12">
    <location>
        <begin position="5613"/>
        <end position="5635"/>
    </location>
</feature>
<evidence type="ECO:0000256" key="6">
    <source>
        <dbReference type="ARBA" id="ARBA00022737"/>
    </source>
</evidence>
<keyword evidence="3" id="KW-0596">Phosphopantetheine</keyword>
<feature type="active site" description="Proton acceptor; for dehydratase activity" evidence="11">
    <location>
        <position position="972"/>
    </location>
</feature>
<dbReference type="Pfam" id="PF00698">
    <property type="entry name" value="Acyl_transf_1"/>
    <property type="match status" value="3"/>
</dbReference>
<dbReference type="InterPro" id="IPR014043">
    <property type="entry name" value="Acyl_transferase_dom"/>
</dbReference>
<dbReference type="SUPFAM" id="SSF52151">
    <property type="entry name" value="FabD/lysophospholipase-like"/>
    <property type="match status" value="3"/>
</dbReference>
<evidence type="ECO:0000259" key="13">
    <source>
        <dbReference type="PROSITE" id="PS50075"/>
    </source>
</evidence>
<dbReference type="InterPro" id="IPR010071">
    <property type="entry name" value="AA_adenyl_dom"/>
</dbReference>
<dbReference type="NCBIfam" id="TIGR01733">
    <property type="entry name" value="AA-adenyl-dom"/>
    <property type="match status" value="1"/>
</dbReference>
<keyword evidence="5" id="KW-0808">Transferase</keyword>
<dbReference type="InterPro" id="IPR001242">
    <property type="entry name" value="Condensation_dom"/>
</dbReference>
<keyword evidence="7" id="KW-0045">Antibiotic biosynthesis</keyword>
<feature type="region of interest" description="C-terminal hotdog fold" evidence="11">
    <location>
        <begin position="2873"/>
        <end position="3036"/>
    </location>
</feature>
<proteinExistence type="inferred from homology"/>
<keyword evidence="17" id="KW-1185">Reference proteome</keyword>
<dbReference type="Gene3D" id="3.30.70.3290">
    <property type="match status" value="3"/>
</dbReference>
<dbReference type="Pfam" id="PF00668">
    <property type="entry name" value="Condensation"/>
    <property type="match status" value="1"/>
</dbReference>
<evidence type="ECO:0000256" key="9">
    <source>
        <dbReference type="ARBA" id="ARBA00023315"/>
    </source>
</evidence>
<dbReference type="Gene3D" id="3.30.559.10">
    <property type="entry name" value="Chloramphenicol acetyltransferase-like domain"/>
    <property type="match status" value="1"/>
</dbReference>